<evidence type="ECO:0000313" key="2">
    <source>
        <dbReference type="Proteomes" id="UP000596660"/>
    </source>
</evidence>
<name>A0A803M3M2_CHEQI</name>
<protein>
    <recommendedName>
        <fullName evidence="3">DUF674 family protein</fullName>
    </recommendedName>
</protein>
<proteinExistence type="predicted"/>
<keyword evidence="2" id="KW-1185">Reference proteome</keyword>
<organism evidence="1 2">
    <name type="scientific">Chenopodium quinoa</name>
    <name type="common">Quinoa</name>
    <dbReference type="NCBI Taxonomy" id="63459"/>
    <lineage>
        <taxon>Eukaryota</taxon>
        <taxon>Viridiplantae</taxon>
        <taxon>Streptophyta</taxon>
        <taxon>Embryophyta</taxon>
        <taxon>Tracheophyta</taxon>
        <taxon>Spermatophyta</taxon>
        <taxon>Magnoliopsida</taxon>
        <taxon>eudicotyledons</taxon>
        <taxon>Gunneridae</taxon>
        <taxon>Pentapetalae</taxon>
        <taxon>Caryophyllales</taxon>
        <taxon>Chenopodiaceae</taxon>
        <taxon>Chenopodioideae</taxon>
        <taxon>Atripliceae</taxon>
        <taxon>Chenopodium</taxon>
    </lineage>
</organism>
<dbReference type="Pfam" id="PF05056">
    <property type="entry name" value="DUF674"/>
    <property type="match status" value="1"/>
</dbReference>
<reference evidence="1" key="1">
    <citation type="journal article" date="2017" name="Nature">
        <title>The genome of Chenopodium quinoa.</title>
        <authorList>
            <person name="Jarvis D.E."/>
            <person name="Ho Y.S."/>
            <person name="Lightfoot D.J."/>
            <person name="Schmoeckel S.M."/>
            <person name="Li B."/>
            <person name="Borm T.J.A."/>
            <person name="Ohyanagi H."/>
            <person name="Mineta K."/>
            <person name="Michell C.T."/>
            <person name="Saber N."/>
            <person name="Kharbatia N.M."/>
            <person name="Rupper R.R."/>
            <person name="Sharp A.R."/>
            <person name="Dally N."/>
            <person name="Boughton B.A."/>
            <person name="Woo Y.H."/>
            <person name="Gao G."/>
            <person name="Schijlen E.G.W.M."/>
            <person name="Guo X."/>
            <person name="Momin A.A."/>
            <person name="Negrao S."/>
            <person name="Al-Babili S."/>
            <person name="Gehring C."/>
            <person name="Roessner U."/>
            <person name="Jung C."/>
            <person name="Murphy K."/>
            <person name="Arold S.T."/>
            <person name="Gojobori T."/>
            <person name="van der Linden C.G."/>
            <person name="van Loo E.N."/>
            <person name="Jellen E.N."/>
            <person name="Maughan P.J."/>
            <person name="Tester M."/>
        </authorList>
    </citation>
    <scope>NUCLEOTIDE SEQUENCE [LARGE SCALE GENOMIC DNA]</scope>
    <source>
        <strain evidence="1">cv. PI 614886</strain>
    </source>
</reference>
<dbReference type="EnsemblPlants" id="AUR62022821-RA">
    <property type="protein sequence ID" value="AUR62022821-RA:cds"/>
    <property type="gene ID" value="AUR62022821"/>
</dbReference>
<evidence type="ECO:0008006" key="3">
    <source>
        <dbReference type="Google" id="ProtNLM"/>
    </source>
</evidence>
<reference evidence="1" key="2">
    <citation type="submission" date="2021-03" db="UniProtKB">
        <authorList>
            <consortium name="EnsemblPlants"/>
        </authorList>
    </citation>
    <scope>IDENTIFICATION</scope>
</reference>
<dbReference type="Gramene" id="AUR62022821-RA">
    <property type="protein sequence ID" value="AUR62022821-RA:cds"/>
    <property type="gene ID" value="AUR62022821"/>
</dbReference>
<dbReference type="PANTHER" id="PTHR33103:SF19">
    <property type="entry name" value="OS09G0544700 PROTEIN"/>
    <property type="match status" value="1"/>
</dbReference>
<dbReference type="PANTHER" id="PTHR33103">
    <property type="entry name" value="OS01G0153900 PROTEIN"/>
    <property type="match status" value="1"/>
</dbReference>
<dbReference type="InterPro" id="IPR007750">
    <property type="entry name" value="DUF674"/>
</dbReference>
<evidence type="ECO:0000313" key="1">
    <source>
        <dbReference type="EnsemblPlants" id="AUR62022821-RA:cds"/>
    </source>
</evidence>
<dbReference type="Proteomes" id="UP000596660">
    <property type="component" value="Unplaced"/>
</dbReference>
<accession>A0A803M3M2</accession>
<sequence>MEGQSESKNKVSLKLLIDTKANKVLFAEVGKEFVDFLFHIMSLPVGTIIKLLNVDSMVGSLGALFKSIESLSTDYFQPNLNKDSVLKPTAPVTVPLLALNGAPSLVTDKQLYHCASGYRCIYYTDGLGNSYTEGFIGGKMMVDFVKLMHRPDAFPKAWRMRFMVLIFLELALPNKKTSSA</sequence>
<dbReference type="AlphaFoldDB" id="A0A803M3M2"/>